<dbReference type="RefSeq" id="WP_216334978.1">
    <property type="nucleotide sequence ID" value="NZ_JACVDC010000008.1"/>
</dbReference>
<evidence type="ECO:0000313" key="1">
    <source>
        <dbReference type="EMBL" id="MBC9795248.1"/>
    </source>
</evidence>
<name>A0A926Q112_9FLAO</name>
<evidence type="ECO:0000313" key="2">
    <source>
        <dbReference type="Proteomes" id="UP000653730"/>
    </source>
</evidence>
<sequence>MPFITPLISAQQYMEFGLGPSLVKTKDRNLSPLVNRGIGVSGHFAYEKRDRRIKQLQLDIGYSTLNNRTSSPGKIEVFSFDLAYTMLFPLHLPSGKAELFVGGTFDVFGNARTHLHYENNELSYEFGSSLAVSGQLDYPVWANDRRLLLSYRLSLPFVSYLIRPERNIPYPEKYLEDGTYNLEDTGLSGAALRSGRIVTFNKFQVVKSRMFLTYFFKKNPHALRLGYGWHFYATEHSGKATVAKHSLLCSILLNL</sequence>
<dbReference type="EMBL" id="JACVDC010000008">
    <property type="protein sequence ID" value="MBC9795248.1"/>
    <property type="molecule type" value="Genomic_DNA"/>
</dbReference>
<organism evidence="1 2">
    <name type="scientific">Sinomicrobium weinanense</name>
    <dbReference type="NCBI Taxonomy" id="2842200"/>
    <lineage>
        <taxon>Bacteria</taxon>
        <taxon>Pseudomonadati</taxon>
        <taxon>Bacteroidota</taxon>
        <taxon>Flavobacteriia</taxon>
        <taxon>Flavobacteriales</taxon>
        <taxon>Flavobacteriaceae</taxon>
        <taxon>Sinomicrobium</taxon>
    </lineage>
</organism>
<dbReference type="AlphaFoldDB" id="A0A926Q112"/>
<protein>
    <submittedName>
        <fullName evidence="1">Uncharacterized protein</fullName>
    </submittedName>
</protein>
<comment type="caution">
    <text evidence="1">The sequence shown here is derived from an EMBL/GenBank/DDBJ whole genome shotgun (WGS) entry which is preliminary data.</text>
</comment>
<proteinExistence type="predicted"/>
<dbReference type="Proteomes" id="UP000653730">
    <property type="component" value="Unassembled WGS sequence"/>
</dbReference>
<keyword evidence="2" id="KW-1185">Reference proteome</keyword>
<accession>A0A926Q112</accession>
<gene>
    <name evidence="1" type="ORF">IBL28_04665</name>
</gene>
<reference evidence="1 2" key="1">
    <citation type="submission" date="2020-09" db="EMBL/GenBank/DDBJ databases">
        <title>Sinomicrobium weinanense sp. nov., a halophilic bacteria isolated from saline-alkali soil.</title>
        <authorList>
            <person name="Wu P."/>
            <person name="Ren H."/>
            <person name="Mei Y."/>
            <person name="Liang Y."/>
            <person name="Chen Z."/>
        </authorList>
    </citation>
    <scope>NUCLEOTIDE SEQUENCE [LARGE SCALE GENOMIC DNA]</scope>
    <source>
        <strain evidence="1 2">FJxs</strain>
    </source>
</reference>